<dbReference type="EMBL" id="JAPCXB010000162">
    <property type="protein sequence ID" value="KAJ1605734.1"/>
    <property type="molecule type" value="Genomic_DNA"/>
</dbReference>
<dbReference type="PRINTS" id="PR01217">
    <property type="entry name" value="PRICHEXTENSN"/>
</dbReference>
<feature type="signal peptide" evidence="2">
    <location>
        <begin position="1"/>
        <end position="22"/>
    </location>
</feature>
<feature type="compositionally biased region" description="Polar residues" evidence="1">
    <location>
        <begin position="77"/>
        <end position="87"/>
    </location>
</feature>
<proteinExistence type="predicted"/>
<keyword evidence="2" id="KW-0732">Signal</keyword>
<gene>
    <name evidence="3" type="ORF">OJ252_3397</name>
</gene>
<comment type="caution">
    <text evidence="3">The sequence shown here is derived from an EMBL/GenBank/DDBJ whole genome shotgun (WGS) entry which is preliminary data.</text>
</comment>
<feature type="compositionally biased region" description="Low complexity" evidence="1">
    <location>
        <begin position="125"/>
        <end position="141"/>
    </location>
</feature>
<reference evidence="3" key="1">
    <citation type="submission" date="2022-10" db="EMBL/GenBank/DDBJ databases">
        <title>Adaptive evolution leads to modifications in subtelomeric GC content in a zoonotic Cryptosporidium species.</title>
        <authorList>
            <person name="Li J."/>
            <person name="Feng Y."/>
            <person name="Xiao L."/>
        </authorList>
    </citation>
    <scope>NUCLEOTIDE SEQUENCE</scope>
    <source>
        <strain evidence="3">25894</strain>
    </source>
</reference>
<evidence type="ECO:0000313" key="3">
    <source>
        <dbReference type="EMBL" id="KAJ1605734.1"/>
    </source>
</evidence>
<feature type="chain" id="PRO_5047166823" evidence="2">
    <location>
        <begin position="23"/>
        <end position="327"/>
    </location>
</feature>
<feature type="compositionally biased region" description="Pro residues" evidence="1">
    <location>
        <begin position="180"/>
        <end position="216"/>
    </location>
</feature>
<feature type="region of interest" description="Disordered" evidence="1">
    <location>
        <begin position="64"/>
        <end position="327"/>
    </location>
</feature>
<feature type="compositionally biased region" description="Pro residues" evidence="1">
    <location>
        <begin position="92"/>
        <end position="101"/>
    </location>
</feature>
<sequence length="327" mass="35468">MYPVRSIHLFIWLLVLFVANYSSVLRQTSLTEFSLVKLGSPSCKCLKRLRKLCCCCCGSSCSSCSESDEEEEEAPEGNQQYGVSNMGFSPDDLPPPPPYPAPVDLSGSYPPDRSPPRPPFHIPRTRMGISSYGASGGPASPFGDRFKLPRVSSRAGDRPLPPPPSVPAPTRLPSDLDYPNYPPPPPPQVPLPPFPPSQLPLPPMPLPKPQGPPTLPKPSRNISSRFRGRPTDPPQQHFQSPIKRPVGEPLRLPKPIGSRKDPSDKFPTPPLPPPPPKQPGHQYPLSLPLPPPPSQKELESMGLGRGGLPPPTKPKPSKVKVMSALMG</sequence>
<feature type="compositionally biased region" description="Low complexity" evidence="1">
    <location>
        <begin position="168"/>
        <end position="179"/>
    </location>
</feature>
<keyword evidence="4" id="KW-1185">Reference proteome</keyword>
<dbReference type="Proteomes" id="UP001071777">
    <property type="component" value="Unassembled WGS sequence"/>
</dbReference>
<feature type="compositionally biased region" description="Acidic residues" evidence="1">
    <location>
        <begin position="66"/>
        <end position="75"/>
    </location>
</feature>
<feature type="compositionally biased region" description="Pro residues" evidence="1">
    <location>
        <begin position="112"/>
        <end position="121"/>
    </location>
</feature>
<evidence type="ECO:0000256" key="1">
    <source>
        <dbReference type="SAM" id="MobiDB-lite"/>
    </source>
</evidence>
<name>A0ABQ8P2G9_9CRYT</name>
<accession>A0ABQ8P2G9</accession>
<evidence type="ECO:0000256" key="2">
    <source>
        <dbReference type="SAM" id="SignalP"/>
    </source>
</evidence>
<evidence type="ECO:0000313" key="4">
    <source>
        <dbReference type="Proteomes" id="UP001071777"/>
    </source>
</evidence>
<feature type="compositionally biased region" description="Pro residues" evidence="1">
    <location>
        <begin position="267"/>
        <end position="278"/>
    </location>
</feature>
<organism evidence="3 4">
    <name type="scientific">Cryptosporidium canis</name>
    <dbReference type="NCBI Taxonomy" id="195482"/>
    <lineage>
        <taxon>Eukaryota</taxon>
        <taxon>Sar</taxon>
        <taxon>Alveolata</taxon>
        <taxon>Apicomplexa</taxon>
        <taxon>Conoidasida</taxon>
        <taxon>Coccidia</taxon>
        <taxon>Eucoccidiorida</taxon>
        <taxon>Eimeriorina</taxon>
        <taxon>Cryptosporidiidae</taxon>
        <taxon>Cryptosporidium</taxon>
    </lineage>
</organism>
<protein>
    <submittedName>
        <fullName evidence="3">Uncharacterized protein</fullName>
    </submittedName>
</protein>